<accession>A0A086Y8N3</accession>
<dbReference type="PANTHER" id="PTHR30035">
    <property type="entry name" value="LIPOPROTEIN VACJ-RELATED"/>
    <property type="match status" value="1"/>
</dbReference>
<dbReference type="GO" id="GO:0120010">
    <property type="term" value="P:intermembrane phospholipid transfer"/>
    <property type="evidence" value="ECO:0007669"/>
    <property type="project" value="TreeGrafter"/>
</dbReference>
<gene>
    <name evidence="5" type="ORF">CN97_13920</name>
</gene>
<feature type="signal peptide" evidence="4">
    <location>
        <begin position="1"/>
        <end position="29"/>
    </location>
</feature>
<dbReference type="AlphaFoldDB" id="A0A086Y8N3"/>
<dbReference type="InterPro" id="IPR007428">
    <property type="entry name" value="MlaA"/>
</dbReference>
<dbReference type="EMBL" id="JGYG01000003">
    <property type="protein sequence ID" value="KFI30633.1"/>
    <property type="molecule type" value="Genomic_DNA"/>
</dbReference>
<name>A0A086Y8N3_9RHOB</name>
<dbReference type="Pfam" id="PF04333">
    <property type="entry name" value="MlaA"/>
    <property type="match status" value="1"/>
</dbReference>
<dbReference type="OrthoDB" id="9785326at2"/>
<sequence>MFFREKPVIRQTAKSVAALALLTALVAGCGPAPIPSGINDPHEDGNRRRHSFNIGVDKVLYRPASEVYGTIVPPPIRDGVANVSSNLGLPSEAINGALQGRPQTFAQNGLRFVVNSTIGVLGLLDPATSMGLPRIETDFGETLHVWGMREGSYVELPFLGPSTNRDVAGMVVDVVSNPLGLFAESPVPEIATVSRVGRLLGTRYAYSDFVDSILYDSADSYAQARLLYLQSRRAKLRGDQSSEADAYDPYDDLYGTSSQTSGTDDIYSDTYDPYAALGR</sequence>
<keyword evidence="2 4" id="KW-0732">Signal</keyword>
<dbReference type="Proteomes" id="UP000028826">
    <property type="component" value="Unassembled WGS sequence"/>
</dbReference>
<feature type="chain" id="PRO_5043579283" evidence="4">
    <location>
        <begin position="30"/>
        <end position="279"/>
    </location>
</feature>
<dbReference type="PROSITE" id="PS51257">
    <property type="entry name" value="PROKAR_LIPOPROTEIN"/>
    <property type="match status" value="1"/>
</dbReference>
<reference evidence="5 6" key="1">
    <citation type="submission" date="2014-03" db="EMBL/GenBank/DDBJ databases">
        <title>Genome of Haematobacter massiliensis CCUG 47968.</title>
        <authorList>
            <person name="Wang D."/>
            <person name="Wang G."/>
        </authorList>
    </citation>
    <scope>NUCLEOTIDE SEQUENCE [LARGE SCALE GENOMIC DNA]</scope>
    <source>
        <strain evidence="5 6">CCUG 47968</strain>
    </source>
</reference>
<evidence type="ECO:0000256" key="4">
    <source>
        <dbReference type="SAM" id="SignalP"/>
    </source>
</evidence>
<evidence type="ECO:0000256" key="3">
    <source>
        <dbReference type="SAM" id="MobiDB-lite"/>
    </source>
</evidence>
<organism evidence="5 6">
    <name type="scientific">Haematobacter massiliensis</name>
    <dbReference type="NCBI Taxonomy" id="195105"/>
    <lineage>
        <taxon>Bacteria</taxon>
        <taxon>Pseudomonadati</taxon>
        <taxon>Pseudomonadota</taxon>
        <taxon>Alphaproteobacteria</taxon>
        <taxon>Rhodobacterales</taxon>
        <taxon>Paracoccaceae</taxon>
        <taxon>Haematobacter</taxon>
    </lineage>
</organism>
<comment type="caution">
    <text evidence="5">The sequence shown here is derived from an EMBL/GenBank/DDBJ whole genome shotgun (WGS) entry which is preliminary data.</text>
</comment>
<evidence type="ECO:0000313" key="5">
    <source>
        <dbReference type="EMBL" id="KFI30633.1"/>
    </source>
</evidence>
<dbReference type="STRING" id="195105.CN97_13920"/>
<comment type="similarity">
    <text evidence="1">Belongs to the MlaA family.</text>
</comment>
<dbReference type="eggNOG" id="COG2853">
    <property type="taxonomic scope" value="Bacteria"/>
</dbReference>
<evidence type="ECO:0000313" key="6">
    <source>
        <dbReference type="Proteomes" id="UP000028826"/>
    </source>
</evidence>
<dbReference type="PANTHER" id="PTHR30035:SF3">
    <property type="entry name" value="INTERMEMBRANE PHOSPHOLIPID TRANSPORT SYSTEM LIPOPROTEIN MLAA"/>
    <property type="match status" value="1"/>
</dbReference>
<proteinExistence type="inferred from homology"/>
<evidence type="ECO:0000256" key="2">
    <source>
        <dbReference type="ARBA" id="ARBA00022729"/>
    </source>
</evidence>
<protein>
    <submittedName>
        <fullName evidence="5">Uncharacterized protein</fullName>
    </submittedName>
</protein>
<keyword evidence="6" id="KW-1185">Reference proteome</keyword>
<dbReference type="GO" id="GO:0016020">
    <property type="term" value="C:membrane"/>
    <property type="evidence" value="ECO:0007669"/>
    <property type="project" value="InterPro"/>
</dbReference>
<dbReference type="PRINTS" id="PR01805">
    <property type="entry name" value="VACJLIPOPROT"/>
</dbReference>
<feature type="region of interest" description="Disordered" evidence="3">
    <location>
        <begin position="240"/>
        <end position="267"/>
    </location>
</feature>
<evidence type="ECO:0000256" key="1">
    <source>
        <dbReference type="ARBA" id="ARBA00010634"/>
    </source>
</evidence>